<accession>A0A1G8G1K2</accession>
<dbReference type="InterPro" id="IPR001498">
    <property type="entry name" value="Impact_N"/>
</dbReference>
<dbReference type="Proteomes" id="UP000198822">
    <property type="component" value="Chromosome I"/>
</dbReference>
<evidence type="ECO:0000259" key="2">
    <source>
        <dbReference type="Pfam" id="PF01205"/>
    </source>
</evidence>
<dbReference type="GO" id="GO:0005737">
    <property type="term" value="C:cytoplasm"/>
    <property type="evidence" value="ECO:0007669"/>
    <property type="project" value="TreeGrafter"/>
</dbReference>
<evidence type="ECO:0000313" key="5">
    <source>
        <dbReference type="Proteomes" id="UP000198822"/>
    </source>
</evidence>
<protein>
    <submittedName>
        <fullName evidence="4">Uncharacterized protein, YigZ family</fullName>
    </submittedName>
</protein>
<reference evidence="5" key="1">
    <citation type="submission" date="2016-10" db="EMBL/GenBank/DDBJ databases">
        <authorList>
            <person name="Varghese N."/>
            <person name="Submissions S."/>
        </authorList>
    </citation>
    <scope>NUCLEOTIDE SEQUENCE [LARGE SCALE GENOMIC DNA]</scope>
    <source>
        <strain evidence="5">DSM 22002</strain>
    </source>
</reference>
<comment type="similarity">
    <text evidence="1">Belongs to the IMPACT family.</text>
</comment>
<dbReference type="PANTHER" id="PTHR16301:SF20">
    <property type="entry name" value="IMPACT FAMILY MEMBER YIGZ"/>
    <property type="match status" value="1"/>
</dbReference>
<dbReference type="SUPFAM" id="SSF54980">
    <property type="entry name" value="EF-G C-terminal domain-like"/>
    <property type="match status" value="1"/>
</dbReference>
<dbReference type="Gene3D" id="3.30.230.30">
    <property type="entry name" value="Impact, N-terminal domain"/>
    <property type="match status" value="1"/>
</dbReference>
<dbReference type="PANTHER" id="PTHR16301">
    <property type="entry name" value="IMPACT-RELATED"/>
    <property type="match status" value="1"/>
</dbReference>
<dbReference type="SUPFAM" id="SSF54211">
    <property type="entry name" value="Ribosomal protein S5 domain 2-like"/>
    <property type="match status" value="1"/>
</dbReference>
<feature type="domain" description="Impact N-terminal" evidence="2">
    <location>
        <begin position="16"/>
        <end position="118"/>
    </location>
</feature>
<evidence type="ECO:0000313" key="4">
    <source>
        <dbReference type="EMBL" id="SDH88294.1"/>
    </source>
</evidence>
<dbReference type="GO" id="GO:0006446">
    <property type="term" value="P:regulation of translational initiation"/>
    <property type="evidence" value="ECO:0007669"/>
    <property type="project" value="TreeGrafter"/>
</dbReference>
<evidence type="ECO:0000256" key="1">
    <source>
        <dbReference type="ARBA" id="ARBA00007665"/>
    </source>
</evidence>
<dbReference type="InterPro" id="IPR023582">
    <property type="entry name" value="Impact"/>
</dbReference>
<dbReference type="OrthoDB" id="9813771at2"/>
<dbReference type="AlphaFoldDB" id="A0A1G8G1K2"/>
<dbReference type="InterPro" id="IPR035647">
    <property type="entry name" value="EFG_III/V"/>
</dbReference>
<evidence type="ECO:0000259" key="3">
    <source>
        <dbReference type="Pfam" id="PF09186"/>
    </source>
</evidence>
<dbReference type="InterPro" id="IPR036956">
    <property type="entry name" value="Impact_N_sf"/>
</dbReference>
<keyword evidence="5" id="KW-1185">Reference proteome</keyword>
<feature type="domain" description="UPF0029" evidence="3">
    <location>
        <begin position="134"/>
        <end position="188"/>
    </location>
</feature>
<dbReference type="InterPro" id="IPR020568">
    <property type="entry name" value="Ribosomal_Su5_D2-typ_SF"/>
</dbReference>
<dbReference type="Pfam" id="PF01205">
    <property type="entry name" value="Impact_N"/>
    <property type="match status" value="1"/>
</dbReference>
<dbReference type="RefSeq" id="WP_092506948.1">
    <property type="nucleotide sequence ID" value="NZ_LT629695.1"/>
</dbReference>
<sequence>MPVSLAGVADSELVIKKSRFLGRIEPVAGRDEAVGIVGDLRARHPDAAHVCWALIAGGESAAVDDGEPSGTAARPMMDVLRHNDLEGVLATVVRYYGGVRLGAGGLVRAYSTAVSTALQQATLVPMRRTVDLVVTVPYALEGAVRRELDAHDATLGDVAHGSDVAIAFTVDEDAAAAIRSRVDDLAQGGAVWGSPTA</sequence>
<gene>
    <name evidence="4" type="ORF">SAMN04489720_2718</name>
</gene>
<dbReference type="EMBL" id="LT629695">
    <property type="protein sequence ID" value="SDH88294.1"/>
    <property type="molecule type" value="Genomic_DNA"/>
</dbReference>
<organism evidence="4 5">
    <name type="scientific">Agrococcus jejuensis</name>
    <dbReference type="NCBI Taxonomy" id="399736"/>
    <lineage>
        <taxon>Bacteria</taxon>
        <taxon>Bacillati</taxon>
        <taxon>Actinomycetota</taxon>
        <taxon>Actinomycetes</taxon>
        <taxon>Micrococcales</taxon>
        <taxon>Microbacteriaceae</taxon>
        <taxon>Agrococcus</taxon>
    </lineage>
</organism>
<dbReference type="Pfam" id="PF09186">
    <property type="entry name" value="DUF1949"/>
    <property type="match status" value="1"/>
</dbReference>
<dbReference type="InterPro" id="IPR015269">
    <property type="entry name" value="UPF0029_Impact_C"/>
</dbReference>
<dbReference type="STRING" id="399736.SAMN04489720_2718"/>
<proteinExistence type="inferred from homology"/>
<name>A0A1G8G1K2_9MICO</name>